<reference evidence="1 2" key="1">
    <citation type="submission" date="2014-01" db="EMBL/GenBank/DDBJ databases">
        <title>Development of a Comparative Genomic Fingerprinting Assay for High Resolution Genotyping of Arcobacter butzleri.</title>
        <authorList>
            <person name="Webb A.L."/>
            <person name="Inglis G.D."/>
            <person name="Kruczkiewicz P."/>
            <person name="Selinger L.B."/>
            <person name="Taboada E.N."/>
        </authorList>
    </citation>
    <scope>NUCLEOTIDE SEQUENCE [LARGE SCALE GENOMIC DNA]</scope>
    <source>
        <strain evidence="1 2">L348</strain>
    </source>
</reference>
<dbReference type="RefSeq" id="WP_046995982.1">
    <property type="nucleotide sequence ID" value="NZ_JAIQ01000020.1"/>
</dbReference>
<dbReference type="AlphaFoldDB" id="A0A0G9K7J1"/>
<proteinExistence type="predicted"/>
<dbReference type="PATRIC" id="fig|1447256.3.peg.98"/>
<evidence type="ECO:0000313" key="2">
    <source>
        <dbReference type="Proteomes" id="UP000035514"/>
    </source>
</evidence>
<dbReference type="EMBL" id="JAIQ01000020">
    <property type="protein sequence ID" value="KLE02524.1"/>
    <property type="molecule type" value="Genomic_DNA"/>
</dbReference>
<protein>
    <submittedName>
        <fullName evidence="1">Uncharacterized protein</fullName>
    </submittedName>
</protein>
<dbReference type="Pfam" id="PF20290">
    <property type="entry name" value="MC4"/>
    <property type="match status" value="1"/>
</dbReference>
<name>A0A0G9K7J1_9BACT</name>
<accession>A0A0G9K7J1</accession>
<dbReference type="InterPro" id="IPR046902">
    <property type="entry name" value="ABC-3C_MC4"/>
</dbReference>
<evidence type="ECO:0000313" key="1">
    <source>
        <dbReference type="EMBL" id="KLE02524.1"/>
    </source>
</evidence>
<organism evidence="1 2">
    <name type="scientific">Aliarcobacter butzleri L348</name>
    <dbReference type="NCBI Taxonomy" id="1447256"/>
    <lineage>
        <taxon>Bacteria</taxon>
        <taxon>Pseudomonadati</taxon>
        <taxon>Campylobacterota</taxon>
        <taxon>Epsilonproteobacteria</taxon>
        <taxon>Campylobacterales</taxon>
        <taxon>Arcobacteraceae</taxon>
        <taxon>Aliarcobacter</taxon>
    </lineage>
</organism>
<gene>
    <name evidence="1" type="ORF">AA20_00505</name>
</gene>
<dbReference type="Proteomes" id="UP000035514">
    <property type="component" value="Unassembled WGS sequence"/>
</dbReference>
<comment type="caution">
    <text evidence="1">The sequence shown here is derived from an EMBL/GenBank/DDBJ whole genome shotgun (WGS) entry which is preliminary data.</text>
</comment>
<sequence>MKKKVKTMLKKLPFITPEDDLELNLLLTFQIVYFLNSTSKGLKILDIERLTIYNYLLKNPHVLHRLLIKLGKKSFILKSYEISSYKSERNDVETLYDNELVRYYIQLLTSNNLINITYNEKIGFVLTPNADMEKYINIDNEYFKRNIILIEKIKQLNSMVVSKIVTAIKNILEERGNS</sequence>